<feature type="domain" description="Reverse transcriptase" evidence="1">
    <location>
        <begin position="416"/>
        <end position="688"/>
    </location>
</feature>
<sequence>MSKPTYIREQFWEMVRMVLMECKGNENIIMLGDFNGRVGVRRLGYERILGTFGDESINENGESLLTVCMEKNLFVTNTCFRHKRIHMYTWERGDDRSMIDLIIVDERLRGAVVDTRVYRGSNVGTDHYLVLCRINGLFRRWRHRSSVSTTALQRIRTERLQDEGEKKKFKCRLKENISGLDELCMKELDLENVWQNVKKGLVDAATEVCGVSKRKNERKNNTLWWDDEVSMEVEAKKRAWLDLLATKAGNSSGTNDDIERKKAVFRHLNKRVKEVVERKKQERTDKNDRRISDNFQANIKMFWKLVRTARGHSKQPMMNAIRDENGYILNDEVLSLKRWKEYFESVFMSEETTCVLSEVEIPKEEERGSEISVGEIMKAMKSMKAGKAAGYDRVSLEMLRAGEEVVAGLLHTLFNLCWELKRVPVDWCKAVIVPVYKGKGSQQDCKNYRGISLLSIVGKLYAKVLIERVMKETDGKIWDVQAGFRKGMGCTDQVFSMRMIAEKFLAKNQKVFCAFMDLEKAYDRVNRDVLWQTLNSFGLSAGLIRALESLYRDSSACVRINGVYSDWFDIHKGVRQGCVASPWLFNLFMDSCLQNLKVEECGLRMGELTVKCLLYADDQVILASSAAELQMMVTLMNRSLKERGMKVNASKTKVMVFEREESKTICEIRIEGELIEQVDEFVYLGCVFSRDGRYDKDIERRVNAGNRVNGALHSIVKSQNVSKKARMAIHNAVLVPTLTYGSESWVWQKKHESRMNAVEMRSLRSMLGLNLNDRVRNCVIREECGLQDDVVTRIKKGMLRWFGHVERMNEERVTKKIYVAEVNGRVGKGRPRRKFIDQIGDLLKTGQIRSTLNRRACMRRCMDVKEAREVCQDRAKWKSVVSAYPSG</sequence>
<evidence type="ECO:0000259" key="1">
    <source>
        <dbReference type="PROSITE" id="PS50878"/>
    </source>
</evidence>
<evidence type="ECO:0000313" key="3">
    <source>
        <dbReference type="Proteomes" id="UP000691718"/>
    </source>
</evidence>
<dbReference type="InterPro" id="IPR000477">
    <property type="entry name" value="RT_dom"/>
</dbReference>
<dbReference type="PROSITE" id="PS50878">
    <property type="entry name" value="RT_POL"/>
    <property type="match status" value="1"/>
</dbReference>
<name>A0A8S3WF52_PARAO</name>
<dbReference type="OrthoDB" id="6925888at2759"/>
<gene>
    <name evidence="2" type="ORF">PAPOLLO_LOCUS5106</name>
</gene>
<dbReference type="AlphaFoldDB" id="A0A8S3WF52"/>
<reference evidence="2" key="1">
    <citation type="submission" date="2021-04" db="EMBL/GenBank/DDBJ databases">
        <authorList>
            <person name="Tunstrom K."/>
        </authorList>
    </citation>
    <scope>NUCLEOTIDE SEQUENCE</scope>
</reference>
<dbReference type="CDD" id="cd01650">
    <property type="entry name" value="RT_nLTR_like"/>
    <property type="match status" value="1"/>
</dbReference>
<dbReference type="PANTHER" id="PTHR47027">
    <property type="entry name" value="REVERSE TRANSCRIPTASE DOMAIN-CONTAINING PROTEIN"/>
    <property type="match status" value="1"/>
</dbReference>
<protein>
    <submittedName>
        <fullName evidence="2">(apollo) hypothetical protein</fullName>
    </submittedName>
</protein>
<keyword evidence="3" id="KW-1185">Reference proteome</keyword>
<organism evidence="2 3">
    <name type="scientific">Parnassius apollo</name>
    <name type="common">Apollo butterfly</name>
    <name type="synonym">Papilio apollo</name>
    <dbReference type="NCBI Taxonomy" id="110799"/>
    <lineage>
        <taxon>Eukaryota</taxon>
        <taxon>Metazoa</taxon>
        <taxon>Ecdysozoa</taxon>
        <taxon>Arthropoda</taxon>
        <taxon>Hexapoda</taxon>
        <taxon>Insecta</taxon>
        <taxon>Pterygota</taxon>
        <taxon>Neoptera</taxon>
        <taxon>Endopterygota</taxon>
        <taxon>Lepidoptera</taxon>
        <taxon>Glossata</taxon>
        <taxon>Ditrysia</taxon>
        <taxon>Papilionoidea</taxon>
        <taxon>Papilionidae</taxon>
        <taxon>Parnassiinae</taxon>
        <taxon>Parnassini</taxon>
        <taxon>Parnassius</taxon>
        <taxon>Parnassius</taxon>
    </lineage>
</organism>
<comment type="caution">
    <text evidence="2">The sequence shown here is derived from an EMBL/GenBank/DDBJ whole genome shotgun (WGS) entry which is preliminary data.</text>
</comment>
<accession>A0A8S3WF52</accession>
<dbReference type="EMBL" id="CAJQZP010000288">
    <property type="protein sequence ID" value="CAG4954368.1"/>
    <property type="molecule type" value="Genomic_DNA"/>
</dbReference>
<evidence type="ECO:0000313" key="2">
    <source>
        <dbReference type="EMBL" id="CAG4954368.1"/>
    </source>
</evidence>
<dbReference type="Proteomes" id="UP000691718">
    <property type="component" value="Unassembled WGS sequence"/>
</dbReference>
<dbReference type="Pfam" id="PF00078">
    <property type="entry name" value="RVT_1"/>
    <property type="match status" value="1"/>
</dbReference>
<proteinExistence type="predicted"/>
<dbReference type="PANTHER" id="PTHR47027:SF30">
    <property type="entry name" value="THAP-TYPE DOMAIN-CONTAINING PROTEIN"/>
    <property type="match status" value="1"/>
</dbReference>